<reference evidence="4" key="2">
    <citation type="submission" date="2015-06" db="UniProtKB">
        <authorList>
            <consortium name="EnsemblPlants"/>
        </authorList>
    </citation>
    <scope>IDENTIFICATION</scope>
    <source>
        <strain evidence="4">DM1-3 516 R44</strain>
    </source>
</reference>
<dbReference type="Pfam" id="PF08284">
    <property type="entry name" value="RVP_2"/>
    <property type="match status" value="1"/>
</dbReference>
<feature type="compositionally biased region" description="Low complexity" evidence="2">
    <location>
        <begin position="57"/>
        <end position="70"/>
    </location>
</feature>
<keyword evidence="5" id="KW-1185">Reference proteome</keyword>
<dbReference type="Proteomes" id="UP000011115">
    <property type="component" value="Unassembled WGS sequence"/>
</dbReference>
<dbReference type="InterPro" id="IPR036875">
    <property type="entry name" value="Znf_CCHC_sf"/>
</dbReference>
<dbReference type="InterPro" id="IPR001878">
    <property type="entry name" value="Znf_CCHC"/>
</dbReference>
<protein>
    <submittedName>
        <fullName evidence="4">Gag-pol polyprotein</fullName>
    </submittedName>
</protein>
<dbReference type="Pfam" id="PF00098">
    <property type="entry name" value="zf-CCHC"/>
    <property type="match status" value="1"/>
</dbReference>
<dbReference type="PaxDb" id="4113-PGSC0003DMT400096030"/>
<accession>M1DXK3</accession>
<dbReference type="GO" id="GO:0008270">
    <property type="term" value="F:zinc ion binding"/>
    <property type="evidence" value="ECO:0007669"/>
    <property type="project" value="UniProtKB-KW"/>
</dbReference>
<dbReference type="GO" id="GO:0003676">
    <property type="term" value="F:nucleic acid binding"/>
    <property type="evidence" value="ECO:0007669"/>
    <property type="project" value="InterPro"/>
</dbReference>
<dbReference type="PANTHER" id="PTHR15503">
    <property type="entry name" value="LDOC1 RELATED"/>
    <property type="match status" value="1"/>
</dbReference>
<keyword evidence="1" id="KW-0479">Metal-binding</keyword>
<dbReference type="Gene3D" id="4.10.60.10">
    <property type="entry name" value="Zinc finger, CCHC-type"/>
    <property type="match status" value="1"/>
</dbReference>
<sequence>MLLGDMNISSLMTHAQQVEVDKLRKHAKKTKKARTGNYEYSQQKSRSGNRSQFQQKSSTPAPSSSSIPSPRFRNDQKGRASGSKSQGSVTGTKTYPICPKCGKNHPGECFAGKERCFMCGQSGHRLRDCPSRQGQEGSGQRQNRLYALQARQDQEDSPDVVTGTLRVLYLDVYALLDPRATLSFVTPYIAVKFRVSLETLSEPFSVSTPVGDPVIARWPLPKTQLRKLAMSQPTDIPTVRKSVYGLWSVSVDQNPFYPASDVNDGRPTRTVIRSTVRRSDRSFTLSCMLSTFQVLTHTCATSSRDVGSSSQHPDHA</sequence>
<feature type="compositionally biased region" description="Basic residues" evidence="2">
    <location>
        <begin position="23"/>
        <end position="34"/>
    </location>
</feature>
<dbReference type="PROSITE" id="PS50158">
    <property type="entry name" value="ZF_CCHC"/>
    <property type="match status" value="1"/>
</dbReference>
<dbReference type="SMART" id="SM00343">
    <property type="entry name" value="ZnF_C2HC"/>
    <property type="match status" value="1"/>
</dbReference>
<evidence type="ECO:0000259" key="3">
    <source>
        <dbReference type="PROSITE" id="PS50158"/>
    </source>
</evidence>
<evidence type="ECO:0000256" key="1">
    <source>
        <dbReference type="PROSITE-ProRule" id="PRU00047"/>
    </source>
</evidence>
<evidence type="ECO:0000313" key="5">
    <source>
        <dbReference type="Proteomes" id="UP000011115"/>
    </source>
</evidence>
<dbReference type="HOGENOM" id="CLU_881108_0_0_1"/>
<dbReference type="InterPro" id="IPR032567">
    <property type="entry name" value="RTL1-rel"/>
</dbReference>
<evidence type="ECO:0000256" key="2">
    <source>
        <dbReference type="SAM" id="MobiDB-lite"/>
    </source>
</evidence>
<name>M1DXK3_SOLTU</name>
<dbReference type="Gramene" id="PGSC0003DMT400096030">
    <property type="protein sequence ID" value="PGSC0003DMT400096030"/>
    <property type="gene ID" value="PGSC0003DMG400045601"/>
</dbReference>
<feature type="region of interest" description="Disordered" evidence="2">
    <location>
        <begin position="21"/>
        <end position="97"/>
    </location>
</feature>
<feature type="domain" description="CCHC-type" evidence="3">
    <location>
        <begin position="115"/>
        <end position="131"/>
    </location>
</feature>
<feature type="compositionally biased region" description="Polar residues" evidence="2">
    <location>
        <begin position="38"/>
        <end position="56"/>
    </location>
</feature>
<dbReference type="PANTHER" id="PTHR15503:SF45">
    <property type="entry name" value="RNA-DIRECTED DNA POLYMERASE HOMOLOG"/>
    <property type="match status" value="1"/>
</dbReference>
<dbReference type="AlphaFoldDB" id="M1DXK3"/>
<evidence type="ECO:0000313" key="4">
    <source>
        <dbReference type="EnsemblPlants" id="PGSC0003DMT400096030"/>
    </source>
</evidence>
<organism evidence="4 5">
    <name type="scientific">Solanum tuberosum</name>
    <name type="common">Potato</name>
    <dbReference type="NCBI Taxonomy" id="4113"/>
    <lineage>
        <taxon>Eukaryota</taxon>
        <taxon>Viridiplantae</taxon>
        <taxon>Streptophyta</taxon>
        <taxon>Embryophyta</taxon>
        <taxon>Tracheophyta</taxon>
        <taxon>Spermatophyta</taxon>
        <taxon>Magnoliopsida</taxon>
        <taxon>eudicotyledons</taxon>
        <taxon>Gunneridae</taxon>
        <taxon>Pentapetalae</taxon>
        <taxon>asterids</taxon>
        <taxon>lamiids</taxon>
        <taxon>Solanales</taxon>
        <taxon>Solanaceae</taxon>
        <taxon>Solanoideae</taxon>
        <taxon>Solaneae</taxon>
        <taxon>Solanum</taxon>
    </lineage>
</organism>
<keyword evidence="1" id="KW-0863">Zinc-finger</keyword>
<proteinExistence type="predicted"/>
<dbReference type="InParanoid" id="M1DXK3"/>
<dbReference type="SUPFAM" id="SSF57756">
    <property type="entry name" value="Retrovirus zinc finger-like domains"/>
    <property type="match status" value="1"/>
</dbReference>
<reference evidence="5" key="1">
    <citation type="journal article" date="2011" name="Nature">
        <title>Genome sequence and analysis of the tuber crop potato.</title>
        <authorList>
            <consortium name="The Potato Genome Sequencing Consortium"/>
        </authorList>
    </citation>
    <scope>NUCLEOTIDE SEQUENCE [LARGE SCALE GENOMIC DNA]</scope>
    <source>
        <strain evidence="5">cv. DM1-3 516 R44</strain>
    </source>
</reference>
<keyword evidence="1" id="KW-0862">Zinc</keyword>
<feature type="compositionally biased region" description="Polar residues" evidence="2">
    <location>
        <begin position="82"/>
        <end position="93"/>
    </location>
</feature>
<dbReference type="EnsemblPlants" id="PGSC0003DMT400096030">
    <property type="protein sequence ID" value="PGSC0003DMT400096030"/>
    <property type="gene ID" value="PGSC0003DMG400045601"/>
</dbReference>